<keyword evidence="5 10" id="KW-0560">Oxidoreductase</keyword>
<comment type="cofactor">
    <cofactor evidence="1">
        <name>[4Fe-4S] cluster</name>
        <dbReference type="ChEBI" id="CHEBI:49883"/>
    </cofactor>
</comment>
<keyword evidence="4" id="KW-0479">Metal-binding</keyword>
<evidence type="ECO:0000256" key="3">
    <source>
        <dbReference type="ARBA" id="ARBA00022485"/>
    </source>
</evidence>
<dbReference type="PANTHER" id="PTHR30038:SF0">
    <property type="entry name" value="TUNGSTEN-CONTAINING ALDEHYDE FERREDOXIN OXIDOREDUCTASE"/>
    <property type="match status" value="1"/>
</dbReference>
<evidence type="ECO:0000313" key="11">
    <source>
        <dbReference type="Proteomes" id="UP000050326"/>
    </source>
</evidence>
<evidence type="ECO:0000256" key="7">
    <source>
        <dbReference type="ARBA" id="ARBA00023014"/>
    </source>
</evidence>
<dbReference type="PANTHER" id="PTHR30038">
    <property type="entry name" value="ALDEHYDE FERREDOXIN OXIDOREDUCTASE"/>
    <property type="match status" value="1"/>
</dbReference>
<organism evidence="10 11">
    <name type="scientific">Oxobacter pfennigii</name>
    <dbReference type="NCBI Taxonomy" id="36849"/>
    <lineage>
        <taxon>Bacteria</taxon>
        <taxon>Bacillati</taxon>
        <taxon>Bacillota</taxon>
        <taxon>Clostridia</taxon>
        <taxon>Eubacteriales</taxon>
        <taxon>Clostridiaceae</taxon>
        <taxon>Oxobacter</taxon>
    </lineage>
</organism>
<dbReference type="PATRIC" id="fig|36849.3.peg.1707"/>
<dbReference type="RefSeq" id="WP_054874689.1">
    <property type="nucleotide sequence ID" value="NZ_LKET01000029.1"/>
</dbReference>
<dbReference type="EMBL" id="LKET01000029">
    <property type="protein sequence ID" value="KPU44534.1"/>
    <property type="molecule type" value="Genomic_DNA"/>
</dbReference>
<dbReference type="Gene3D" id="1.10.569.10">
    <property type="entry name" value="Aldehyde Ferredoxin Oxidoreductase Protein, subunit A, domain 2"/>
    <property type="match status" value="1"/>
</dbReference>
<dbReference type="GO" id="GO:0009055">
    <property type="term" value="F:electron transfer activity"/>
    <property type="evidence" value="ECO:0007669"/>
    <property type="project" value="InterPro"/>
</dbReference>
<dbReference type="AlphaFoldDB" id="A0A0P8W9Y9"/>
<proteinExistence type="inferred from homology"/>
<dbReference type="GO" id="GO:0016625">
    <property type="term" value="F:oxidoreductase activity, acting on the aldehyde or oxo group of donors, iron-sulfur protein as acceptor"/>
    <property type="evidence" value="ECO:0007669"/>
    <property type="project" value="InterPro"/>
</dbReference>
<reference evidence="10 11" key="1">
    <citation type="submission" date="2015-09" db="EMBL/GenBank/DDBJ databases">
        <title>Genome sequence of Oxobacter pfennigii DSM 3222.</title>
        <authorList>
            <person name="Poehlein A."/>
            <person name="Bengelsdorf F.R."/>
            <person name="Schiel-Bengelsdorf B."/>
            <person name="Duerre P."/>
            <person name="Daniel R."/>
        </authorList>
    </citation>
    <scope>NUCLEOTIDE SEQUENCE [LARGE SCALE GENOMIC DNA]</scope>
    <source>
        <strain evidence="10 11">DSM 3222</strain>
    </source>
</reference>
<dbReference type="EC" id="1.-.-.-" evidence="10"/>
<dbReference type="InterPro" id="IPR051919">
    <property type="entry name" value="W-dependent_AOR"/>
</dbReference>
<dbReference type="InterPro" id="IPR036503">
    <property type="entry name" value="Ald_Fedxn_OxRdtase_N_sf"/>
</dbReference>
<accession>A0A0P8W9Y9</accession>
<dbReference type="Pfam" id="PF02730">
    <property type="entry name" value="AFOR_N"/>
    <property type="match status" value="1"/>
</dbReference>
<gene>
    <name evidence="10" type="primary">ydhV_3</name>
    <name evidence="10" type="ORF">OXPF_16170</name>
</gene>
<dbReference type="GO" id="GO:0046872">
    <property type="term" value="F:metal ion binding"/>
    <property type="evidence" value="ECO:0007669"/>
    <property type="project" value="UniProtKB-KW"/>
</dbReference>
<dbReference type="InterPro" id="IPR013985">
    <property type="entry name" value="Ald_Fedxn_OxRdtase_dom3"/>
</dbReference>
<name>A0A0P8W9Y9_9CLOT</name>
<comment type="caution">
    <text evidence="10">The sequence shown here is derived from an EMBL/GenBank/DDBJ whole genome shotgun (WGS) entry which is preliminary data.</text>
</comment>
<dbReference type="SUPFAM" id="SSF48310">
    <property type="entry name" value="Aldehyde ferredoxin oxidoreductase, C-terminal domains"/>
    <property type="match status" value="1"/>
</dbReference>
<keyword evidence="3" id="KW-0004">4Fe-4S</keyword>
<comment type="cofactor">
    <cofactor evidence="8">
        <name>tungstopterin</name>
        <dbReference type="ChEBI" id="CHEBI:30402"/>
    </cofactor>
</comment>
<sequence length="512" mass="56189">MEGYKDNILKINLTAKSIYKKKLNKNYIDKYLGGEGYGAALLLDEASYSTHAFSPGNQLSFNTGPLTGSILPSASNLSAAFISPLTNALGICNLKSHIGAEIKFAGYDSLILDGASVKPIYIYINDDYVEIRDAADIWGLDTKETISYLKESLGKEFKIMCIGPAGEKLSRIASIYCDDLFISRGGIGAVMGYKKVKAIAVRGSGCFLIADKRKFLSYSKKVSKLFSGINYSAILEKISSRDLLPFNSLNENNPELMGEPEFEAITSLGLKCGVLSLNDVLTAYYYTVIYGLDPQYTGAAVSCAMEWFEKGILKAPDTDGLDLKFGNGQAMIELVKKIGQREAFGEIFADGAYYAALKLDGNAMDYTPEKNTALLPIYTHESTALALTMVSASLLGLYSLDIINAEISPDILTGLYSAVTGMPMENNELFKKAERTLAIEHIINFKRGFKTKDDYLPIKFLKSPSLLYKGNIIDVDSVLYAYYDSSGYNKENTIPTVDKLKELGMEDVIEKL</sequence>
<keyword evidence="6" id="KW-0408">Iron</keyword>
<evidence type="ECO:0000256" key="2">
    <source>
        <dbReference type="ARBA" id="ARBA00011032"/>
    </source>
</evidence>
<dbReference type="Gene3D" id="3.60.9.10">
    <property type="entry name" value="Aldehyde ferredoxin oxidoreductase, N-terminal domain"/>
    <property type="match status" value="1"/>
</dbReference>
<comment type="similarity">
    <text evidence="2">Belongs to the AOR/FOR family.</text>
</comment>
<protein>
    <submittedName>
        <fullName evidence="10">Putative oxidoreductase YdhV</fullName>
        <ecNumber evidence="10">1.-.-.-</ecNumber>
    </submittedName>
</protein>
<dbReference type="InterPro" id="IPR001203">
    <property type="entry name" value="OxRdtase_Ald_Fedxn_C"/>
</dbReference>
<dbReference type="InterPro" id="IPR013984">
    <property type="entry name" value="Ald_Fedxn_OxRdtase_dom2"/>
</dbReference>
<evidence type="ECO:0000256" key="1">
    <source>
        <dbReference type="ARBA" id="ARBA00001966"/>
    </source>
</evidence>
<evidence type="ECO:0000313" key="10">
    <source>
        <dbReference type="EMBL" id="KPU44534.1"/>
    </source>
</evidence>
<evidence type="ECO:0000256" key="6">
    <source>
        <dbReference type="ARBA" id="ARBA00023004"/>
    </source>
</evidence>
<keyword evidence="11" id="KW-1185">Reference proteome</keyword>
<dbReference type="InterPro" id="IPR036021">
    <property type="entry name" value="Tungsten_al_ferr_oxy-like_C"/>
</dbReference>
<evidence type="ECO:0000259" key="9">
    <source>
        <dbReference type="SMART" id="SM00790"/>
    </source>
</evidence>
<dbReference type="GO" id="GO:0051539">
    <property type="term" value="F:4 iron, 4 sulfur cluster binding"/>
    <property type="evidence" value="ECO:0007669"/>
    <property type="project" value="UniProtKB-KW"/>
</dbReference>
<evidence type="ECO:0000256" key="8">
    <source>
        <dbReference type="ARBA" id="ARBA00049934"/>
    </source>
</evidence>
<feature type="domain" description="Aldehyde ferredoxin oxidoreductase N-terminal" evidence="9">
    <location>
        <begin position="4"/>
        <end position="205"/>
    </location>
</feature>
<dbReference type="InterPro" id="IPR013983">
    <property type="entry name" value="Ald_Fedxn_OxRdtase_N"/>
</dbReference>
<dbReference type="OrthoDB" id="9763894at2"/>
<keyword evidence="7" id="KW-0411">Iron-sulfur</keyword>
<dbReference type="Pfam" id="PF01314">
    <property type="entry name" value="AFOR_C"/>
    <property type="match status" value="2"/>
</dbReference>
<dbReference type="Gene3D" id="1.10.599.10">
    <property type="entry name" value="Aldehyde Ferredoxin Oxidoreductase Protein, subunit A, domain 3"/>
    <property type="match status" value="1"/>
</dbReference>
<evidence type="ECO:0000256" key="4">
    <source>
        <dbReference type="ARBA" id="ARBA00022723"/>
    </source>
</evidence>
<dbReference type="SMART" id="SM00790">
    <property type="entry name" value="AFOR_N"/>
    <property type="match status" value="1"/>
</dbReference>
<dbReference type="Proteomes" id="UP000050326">
    <property type="component" value="Unassembled WGS sequence"/>
</dbReference>
<dbReference type="STRING" id="36849.OXPF_16170"/>
<evidence type="ECO:0000256" key="5">
    <source>
        <dbReference type="ARBA" id="ARBA00023002"/>
    </source>
</evidence>
<dbReference type="SUPFAM" id="SSF56228">
    <property type="entry name" value="Aldehyde ferredoxin oxidoreductase, N-terminal domain"/>
    <property type="match status" value="1"/>
</dbReference>